<dbReference type="AlphaFoldDB" id="A0A809Y5F9"/>
<reference evidence="1" key="1">
    <citation type="submission" date="2020-05" db="EMBL/GenBank/DDBJ databases">
        <title>Complete genome sequence of Bradyrhizobium diazoefficiens XF2 isolated from soybean nodule.</title>
        <authorList>
            <person name="Noda R."/>
            <person name="Kakizaki K."/>
            <person name="Minamisawa K."/>
        </authorList>
    </citation>
    <scope>NUCLEOTIDE SEQUENCE</scope>
    <source>
        <strain evidence="1">XF2</strain>
    </source>
</reference>
<sequence length="446" mass="50566">MTSVSIEQEELQAAKHARLRAHPISEEAELLVSSLANMVDEHALATGARTNKRQNTTEKLRYAVGAFLADLLRPYGQEEPEPNPWVYRSMHAKSFTGAKVSFRTFSQLVDGFRRLALLEHIDGHEVTDRDKGRYAARFRATPALLAFSKERSVNPARVHDHFEFEYDLPKVVLELRAAKEVSYWSTSRPPGKPIPFERDGITSALEDNVRELNEFFAQHELRGGEHHGYVRLFHNGDDPRFFWNMGGRLYSQHFSDSYQVINAGKRLRMTIDRDPVAEIDIRASYLTIFLSLRGIQLPEGDPYELPGLGPEHRSAVKAWMVATFGNAKRIVRWPPRMLGKSPELKQHRVSTITKAALAKYPALETWGQPLSHNTNGWAGLMWFESNVMISTMLKLKREHQIPSLSVHDSLIVPAQGADTASLVLRETFRSQLGVTPLLKINHPPLP</sequence>
<proteinExistence type="predicted"/>
<protein>
    <submittedName>
        <fullName evidence="1">Uncharacterized protein</fullName>
    </submittedName>
</protein>
<dbReference type="EMBL" id="AP023092">
    <property type="protein sequence ID" value="BCE34095.1"/>
    <property type="molecule type" value="Genomic_DNA"/>
</dbReference>
<gene>
    <name evidence="1" type="ORF">XF2B_78640</name>
</gene>
<name>A0A809Y5F9_9BRAD</name>
<organism evidence="1">
    <name type="scientific">Bradyrhizobium diazoefficiens</name>
    <dbReference type="NCBI Taxonomy" id="1355477"/>
    <lineage>
        <taxon>Bacteria</taxon>
        <taxon>Pseudomonadati</taxon>
        <taxon>Pseudomonadota</taxon>
        <taxon>Alphaproteobacteria</taxon>
        <taxon>Hyphomicrobiales</taxon>
        <taxon>Nitrobacteraceae</taxon>
        <taxon>Bradyrhizobium</taxon>
    </lineage>
</organism>
<evidence type="ECO:0000313" key="1">
    <source>
        <dbReference type="EMBL" id="BCE34095.1"/>
    </source>
</evidence>
<accession>A0A809Y5F9</accession>